<feature type="compositionally biased region" description="Low complexity" evidence="1">
    <location>
        <begin position="147"/>
        <end position="161"/>
    </location>
</feature>
<keyword evidence="3" id="KW-1185">Reference proteome</keyword>
<feature type="compositionally biased region" description="Basic residues" evidence="1">
    <location>
        <begin position="164"/>
        <end position="176"/>
    </location>
</feature>
<dbReference type="Pfam" id="PF02178">
    <property type="entry name" value="AT_hook"/>
    <property type="match status" value="4"/>
</dbReference>
<feature type="region of interest" description="Disordered" evidence="1">
    <location>
        <begin position="30"/>
        <end position="176"/>
    </location>
</feature>
<proteinExistence type="predicted"/>
<dbReference type="AlphaFoldDB" id="A0A9P6D5R2"/>
<feature type="compositionally biased region" description="Basic and acidic residues" evidence="1">
    <location>
        <begin position="52"/>
        <end position="70"/>
    </location>
</feature>
<dbReference type="OrthoDB" id="3268356at2759"/>
<evidence type="ECO:0000313" key="3">
    <source>
        <dbReference type="Proteomes" id="UP000807469"/>
    </source>
</evidence>
<sequence length="176" mass="19122">MGFWQISMCWSRRQTPVQQHFITSFRCLWSPPPHLRRRPSRVVFPMSTSPPDAHDENDKDELADPNHAADDAEAGASTTPAKRGRGRPKGSKNKKGASATVASPESPTAPTRKRGRPPKEKKEDAGEEPAPKRPRGRPPKVKPAPAPEEATTSAAADAGETSTKKKRGRPPKKPAA</sequence>
<comment type="caution">
    <text evidence="2">The sequence shown here is derived from an EMBL/GenBank/DDBJ whole genome shotgun (WGS) entry which is preliminary data.</text>
</comment>
<evidence type="ECO:0000313" key="2">
    <source>
        <dbReference type="EMBL" id="KAF9483908.1"/>
    </source>
</evidence>
<dbReference type="GO" id="GO:0003677">
    <property type="term" value="F:DNA binding"/>
    <property type="evidence" value="ECO:0007669"/>
    <property type="project" value="InterPro"/>
</dbReference>
<evidence type="ECO:0000256" key="1">
    <source>
        <dbReference type="SAM" id="MobiDB-lite"/>
    </source>
</evidence>
<name>A0A9P6D5R2_9AGAR</name>
<feature type="compositionally biased region" description="Basic residues" evidence="1">
    <location>
        <begin position="82"/>
        <end position="95"/>
    </location>
</feature>
<accession>A0A9P6D5R2</accession>
<dbReference type="EMBL" id="MU155149">
    <property type="protein sequence ID" value="KAF9483908.1"/>
    <property type="molecule type" value="Genomic_DNA"/>
</dbReference>
<protein>
    <submittedName>
        <fullName evidence="2">Uncharacterized protein</fullName>
    </submittedName>
</protein>
<organism evidence="2 3">
    <name type="scientific">Pholiota conissans</name>
    <dbReference type="NCBI Taxonomy" id="109636"/>
    <lineage>
        <taxon>Eukaryota</taxon>
        <taxon>Fungi</taxon>
        <taxon>Dikarya</taxon>
        <taxon>Basidiomycota</taxon>
        <taxon>Agaricomycotina</taxon>
        <taxon>Agaricomycetes</taxon>
        <taxon>Agaricomycetidae</taxon>
        <taxon>Agaricales</taxon>
        <taxon>Agaricineae</taxon>
        <taxon>Strophariaceae</taxon>
        <taxon>Pholiota</taxon>
    </lineage>
</organism>
<dbReference type="InterPro" id="IPR017956">
    <property type="entry name" value="AT_hook_DNA-bd_motif"/>
</dbReference>
<dbReference type="PRINTS" id="PR00929">
    <property type="entry name" value="ATHOOK"/>
</dbReference>
<gene>
    <name evidence="2" type="ORF">BDN70DRAFT_928879</name>
</gene>
<reference evidence="2" key="1">
    <citation type="submission" date="2020-11" db="EMBL/GenBank/DDBJ databases">
        <authorList>
            <consortium name="DOE Joint Genome Institute"/>
            <person name="Ahrendt S."/>
            <person name="Riley R."/>
            <person name="Andreopoulos W."/>
            <person name="Labutti K."/>
            <person name="Pangilinan J."/>
            <person name="Ruiz-Duenas F.J."/>
            <person name="Barrasa J.M."/>
            <person name="Sanchez-Garcia M."/>
            <person name="Camarero S."/>
            <person name="Miyauchi S."/>
            <person name="Serrano A."/>
            <person name="Linde D."/>
            <person name="Babiker R."/>
            <person name="Drula E."/>
            <person name="Ayuso-Fernandez I."/>
            <person name="Pacheco R."/>
            <person name="Padilla G."/>
            <person name="Ferreira P."/>
            <person name="Barriuso J."/>
            <person name="Kellner H."/>
            <person name="Castanera R."/>
            <person name="Alfaro M."/>
            <person name="Ramirez L."/>
            <person name="Pisabarro A.G."/>
            <person name="Kuo A."/>
            <person name="Tritt A."/>
            <person name="Lipzen A."/>
            <person name="He G."/>
            <person name="Yan M."/>
            <person name="Ng V."/>
            <person name="Cullen D."/>
            <person name="Martin F."/>
            <person name="Rosso M.-N."/>
            <person name="Henrissat B."/>
            <person name="Hibbett D."/>
            <person name="Martinez A.T."/>
            <person name="Grigoriev I.V."/>
        </authorList>
    </citation>
    <scope>NUCLEOTIDE SEQUENCE</scope>
    <source>
        <strain evidence="2">CIRM-BRFM 674</strain>
    </source>
</reference>
<feature type="compositionally biased region" description="Polar residues" evidence="1">
    <location>
        <begin position="100"/>
        <end position="109"/>
    </location>
</feature>
<dbReference type="Proteomes" id="UP000807469">
    <property type="component" value="Unassembled WGS sequence"/>
</dbReference>
<dbReference type="SMART" id="SM00384">
    <property type="entry name" value="AT_hook"/>
    <property type="match status" value="4"/>
</dbReference>